<dbReference type="Proteomes" id="UP000605846">
    <property type="component" value="Unassembled WGS sequence"/>
</dbReference>
<dbReference type="EMBL" id="JABAYA010000021">
    <property type="protein sequence ID" value="KAF7729843.1"/>
    <property type="molecule type" value="Genomic_DNA"/>
</dbReference>
<gene>
    <name evidence="6" type="ORF">EC973_003577</name>
</gene>
<evidence type="ECO:0000256" key="2">
    <source>
        <dbReference type="PROSITE-ProRule" id="PRU00192"/>
    </source>
</evidence>
<dbReference type="Gene3D" id="2.30.30.40">
    <property type="entry name" value="SH3 Domains"/>
    <property type="match status" value="1"/>
</dbReference>
<comment type="caution">
    <text evidence="6">The sequence shown here is derived from an EMBL/GenBank/DDBJ whole genome shotgun (WGS) entry which is preliminary data.</text>
</comment>
<evidence type="ECO:0000259" key="5">
    <source>
        <dbReference type="PROSITE" id="PS50002"/>
    </source>
</evidence>
<protein>
    <recommendedName>
        <fullName evidence="5">SH3 domain-containing protein</fullName>
    </recommendedName>
</protein>
<dbReference type="SUPFAM" id="SSF50044">
    <property type="entry name" value="SH3-domain"/>
    <property type="match status" value="1"/>
</dbReference>
<feature type="region of interest" description="Disordered" evidence="3">
    <location>
        <begin position="259"/>
        <end position="341"/>
    </location>
</feature>
<evidence type="ECO:0000256" key="1">
    <source>
        <dbReference type="ARBA" id="ARBA00022443"/>
    </source>
</evidence>
<dbReference type="InterPro" id="IPR001452">
    <property type="entry name" value="SH3_domain"/>
</dbReference>
<evidence type="ECO:0000256" key="3">
    <source>
        <dbReference type="SAM" id="MobiDB-lite"/>
    </source>
</evidence>
<accession>A0A8H7ERM5</accession>
<reference evidence="6" key="1">
    <citation type="submission" date="2020-01" db="EMBL/GenBank/DDBJ databases">
        <title>Genome Sequencing of Three Apophysomyces-Like Fungal Strains Confirms a Novel Fungal Genus in the Mucoromycota with divergent Burkholderia-like Endosymbiotic Bacteria.</title>
        <authorList>
            <person name="Stajich J.E."/>
            <person name="Macias A.M."/>
            <person name="Carter-House D."/>
            <person name="Lovett B."/>
            <person name="Kasson L.R."/>
            <person name="Berry K."/>
            <person name="Grigoriev I."/>
            <person name="Chang Y."/>
            <person name="Spatafora J."/>
            <person name="Kasson M.T."/>
        </authorList>
    </citation>
    <scope>NUCLEOTIDE SEQUENCE</scope>
    <source>
        <strain evidence="6">NRRL A-21654</strain>
    </source>
</reference>
<feature type="compositionally biased region" description="Basic residues" evidence="3">
    <location>
        <begin position="298"/>
        <end position="308"/>
    </location>
</feature>
<sequence length="341" mass="37958">MASSLPCNFEHNILPRPLCQSTCLSFVDSVEAIIRARPSICANADFTSHLRSQCNIEALSGTSDAQCIIGSENESELCGAIVGAAILGILIFLLYRCWLRRSIKGGAYEAAQLNEPETTMQNEKKWMDHIPEDAGVIPGLMLDGHIGGMSRVQTSLEGFCRVIYAKEPDHDDEISLSEDDIIRMYYYFDDGWALGDNYMTGERGMFPLLCVVKMSPSEIYDIFTTAELQVPEDTVPYQENSTTDQDNSSYQLTTAGMQKLRRSVSSHTTHEHPTEALVSQKKLPQRSVSMHSPFARWSKNHRRAKLGRAKLGSESSLSVRDSGRSTADTTTNSRTHLNDFT</sequence>
<evidence type="ECO:0000313" key="7">
    <source>
        <dbReference type="Proteomes" id="UP000605846"/>
    </source>
</evidence>
<dbReference type="OrthoDB" id="5340910at2759"/>
<feature type="transmembrane region" description="Helical" evidence="4">
    <location>
        <begin position="80"/>
        <end position="99"/>
    </location>
</feature>
<dbReference type="InterPro" id="IPR036028">
    <property type="entry name" value="SH3-like_dom_sf"/>
</dbReference>
<feature type="compositionally biased region" description="Polar residues" evidence="3">
    <location>
        <begin position="313"/>
        <end position="341"/>
    </location>
</feature>
<keyword evidence="4" id="KW-0812">Transmembrane</keyword>
<dbReference type="Pfam" id="PF00018">
    <property type="entry name" value="SH3_1"/>
    <property type="match status" value="1"/>
</dbReference>
<keyword evidence="7" id="KW-1185">Reference proteome</keyword>
<feature type="domain" description="SH3" evidence="5">
    <location>
        <begin position="155"/>
        <end position="216"/>
    </location>
</feature>
<dbReference type="SMART" id="SM00326">
    <property type="entry name" value="SH3"/>
    <property type="match status" value="1"/>
</dbReference>
<name>A0A8H7ERM5_9FUNG</name>
<keyword evidence="1 2" id="KW-0728">SH3 domain</keyword>
<dbReference type="AlphaFoldDB" id="A0A8H7ERM5"/>
<proteinExistence type="predicted"/>
<evidence type="ECO:0000313" key="6">
    <source>
        <dbReference type="EMBL" id="KAF7729843.1"/>
    </source>
</evidence>
<evidence type="ECO:0000256" key="4">
    <source>
        <dbReference type="SAM" id="Phobius"/>
    </source>
</evidence>
<keyword evidence="4" id="KW-1133">Transmembrane helix</keyword>
<keyword evidence="4" id="KW-0472">Membrane</keyword>
<organism evidence="6 7">
    <name type="scientific">Apophysomyces ossiformis</name>
    <dbReference type="NCBI Taxonomy" id="679940"/>
    <lineage>
        <taxon>Eukaryota</taxon>
        <taxon>Fungi</taxon>
        <taxon>Fungi incertae sedis</taxon>
        <taxon>Mucoromycota</taxon>
        <taxon>Mucoromycotina</taxon>
        <taxon>Mucoromycetes</taxon>
        <taxon>Mucorales</taxon>
        <taxon>Mucorineae</taxon>
        <taxon>Mucoraceae</taxon>
        <taxon>Apophysomyces</taxon>
    </lineage>
</organism>
<dbReference type="PROSITE" id="PS50002">
    <property type="entry name" value="SH3"/>
    <property type="match status" value="1"/>
</dbReference>